<feature type="compositionally biased region" description="Gly residues" evidence="1">
    <location>
        <begin position="109"/>
        <end position="126"/>
    </location>
</feature>
<feature type="transmembrane region" description="Helical" evidence="2">
    <location>
        <begin position="142"/>
        <end position="160"/>
    </location>
</feature>
<keyword evidence="2" id="KW-0472">Membrane</keyword>
<dbReference type="EMBL" id="JBFOLJ010000072">
    <property type="protein sequence ID" value="KAL2456292.1"/>
    <property type="molecule type" value="Genomic_DNA"/>
</dbReference>
<reference evidence="4" key="1">
    <citation type="submission" date="2024-07" db="EMBL/GenBank/DDBJ databases">
        <title>Two chromosome-level genome assemblies of Korean endemic species Abeliophyllum distichum and Forsythia ovata (Oleaceae).</title>
        <authorList>
            <person name="Jang H."/>
        </authorList>
    </citation>
    <scope>NUCLEOTIDE SEQUENCE [LARGE SCALE GENOMIC DNA]</scope>
</reference>
<accession>A0ABD1NY10</accession>
<dbReference type="AlphaFoldDB" id="A0ABD1NY10"/>
<evidence type="ECO:0000256" key="1">
    <source>
        <dbReference type="SAM" id="MobiDB-lite"/>
    </source>
</evidence>
<evidence type="ECO:0000313" key="3">
    <source>
        <dbReference type="EMBL" id="KAL2456292.1"/>
    </source>
</evidence>
<gene>
    <name evidence="3" type="ORF">Fot_56960</name>
</gene>
<evidence type="ECO:0000256" key="2">
    <source>
        <dbReference type="SAM" id="Phobius"/>
    </source>
</evidence>
<protein>
    <submittedName>
        <fullName evidence="3">Glycine-rich protein</fullName>
    </submittedName>
</protein>
<dbReference type="PANTHER" id="PTHR35483:SF1">
    <property type="entry name" value="GLYCINE-RICH PROTEIN-RELATED"/>
    <property type="match status" value="1"/>
</dbReference>
<comment type="caution">
    <text evidence="3">The sequence shown here is derived from an EMBL/GenBank/DDBJ whole genome shotgun (WGS) entry which is preliminary data.</text>
</comment>
<dbReference type="Proteomes" id="UP001604277">
    <property type="component" value="Unassembled WGS sequence"/>
</dbReference>
<keyword evidence="2" id="KW-1133">Transmembrane helix</keyword>
<name>A0ABD1NY10_9LAMI</name>
<proteinExistence type="predicted"/>
<evidence type="ECO:0000313" key="4">
    <source>
        <dbReference type="Proteomes" id="UP001604277"/>
    </source>
</evidence>
<feature type="region of interest" description="Disordered" evidence="1">
    <location>
        <begin position="106"/>
        <end position="133"/>
    </location>
</feature>
<organism evidence="3 4">
    <name type="scientific">Forsythia ovata</name>
    <dbReference type="NCBI Taxonomy" id="205694"/>
    <lineage>
        <taxon>Eukaryota</taxon>
        <taxon>Viridiplantae</taxon>
        <taxon>Streptophyta</taxon>
        <taxon>Embryophyta</taxon>
        <taxon>Tracheophyta</taxon>
        <taxon>Spermatophyta</taxon>
        <taxon>Magnoliopsida</taxon>
        <taxon>eudicotyledons</taxon>
        <taxon>Gunneridae</taxon>
        <taxon>Pentapetalae</taxon>
        <taxon>asterids</taxon>
        <taxon>lamiids</taxon>
        <taxon>Lamiales</taxon>
        <taxon>Oleaceae</taxon>
        <taxon>Forsythieae</taxon>
        <taxon>Forsythia</taxon>
    </lineage>
</organism>
<keyword evidence="2" id="KW-0812">Transmembrane</keyword>
<sequence>MSCIHISACQISCLNSASRAESLLLDKKSTWFSTYPGTKLLKISLKRTSATFRHQRLSPVCLFGGKGKGENETSPWKALEKAVGNLKKEPSVEDILKKQIEKQEYYDDGGSGGKPPGGGDGGGGDGFPESEDESLSGMLDEFIQVIMATIGFVFLYIYILEGADITVLARDFIKFLFRGQKSYRLRRAMYQWKMFFQKLNEKEEDDPYWLEREILNTPTWYDSPVKYRRIMAYLESKSY</sequence>
<dbReference type="PANTHER" id="PTHR35483">
    <property type="entry name" value="NUCLEUSENVELOPE PROTEIN"/>
    <property type="match status" value="1"/>
</dbReference>
<keyword evidence="4" id="KW-1185">Reference proteome</keyword>